<gene>
    <name evidence="7" type="ORF">HYC85_015160</name>
</gene>
<reference evidence="7 8" key="2">
    <citation type="submission" date="2020-07" db="EMBL/GenBank/DDBJ databases">
        <title>Genome assembly of wild tea tree DASZ reveals pedigree and selection history of tea varieties.</title>
        <authorList>
            <person name="Zhang W."/>
        </authorList>
    </citation>
    <scope>NUCLEOTIDE SEQUENCE [LARGE SCALE GENOMIC DNA]</scope>
    <source>
        <strain evidence="8">cv. G240</strain>
        <tissue evidence="7">Leaf</tissue>
    </source>
</reference>
<evidence type="ECO:0000256" key="5">
    <source>
        <dbReference type="SAM" id="MobiDB-lite"/>
    </source>
</evidence>
<reference evidence="8" key="1">
    <citation type="journal article" date="2020" name="Nat. Commun.">
        <title>Genome assembly of wild tea tree DASZ reveals pedigree and selection history of tea varieties.</title>
        <authorList>
            <person name="Zhang W."/>
            <person name="Zhang Y."/>
            <person name="Qiu H."/>
            <person name="Guo Y."/>
            <person name="Wan H."/>
            <person name="Zhang X."/>
            <person name="Scossa F."/>
            <person name="Alseekh S."/>
            <person name="Zhang Q."/>
            <person name="Wang P."/>
            <person name="Xu L."/>
            <person name="Schmidt M.H."/>
            <person name="Jia X."/>
            <person name="Li D."/>
            <person name="Zhu A."/>
            <person name="Guo F."/>
            <person name="Chen W."/>
            <person name="Ni D."/>
            <person name="Usadel B."/>
            <person name="Fernie A.R."/>
            <person name="Wen W."/>
        </authorList>
    </citation>
    <scope>NUCLEOTIDE SEQUENCE [LARGE SCALE GENOMIC DNA]</scope>
    <source>
        <strain evidence="8">cv. G240</strain>
    </source>
</reference>
<organism evidence="7 8">
    <name type="scientific">Camellia sinensis</name>
    <name type="common">Tea plant</name>
    <name type="synonym">Thea sinensis</name>
    <dbReference type="NCBI Taxonomy" id="4442"/>
    <lineage>
        <taxon>Eukaryota</taxon>
        <taxon>Viridiplantae</taxon>
        <taxon>Streptophyta</taxon>
        <taxon>Embryophyta</taxon>
        <taxon>Tracheophyta</taxon>
        <taxon>Spermatophyta</taxon>
        <taxon>Magnoliopsida</taxon>
        <taxon>eudicotyledons</taxon>
        <taxon>Gunneridae</taxon>
        <taxon>Pentapetalae</taxon>
        <taxon>asterids</taxon>
        <taxon>Ericales</taxon>
        <taxon>Theaceae</taxon>
        <taxon>Camellia</taxon>
    </lineage>
</organism>
<feature type="domain" description="Serine-threonine/tyrosine-protein kinase catalytic" evidence="6">
    <location>
        <begin position="5"/>
        <end position="58"/>
    </location>
</feature>
<feature type="binding site" evidence="4">
    <location>
        <position position="31"/>
    </location>
    <ligand>
        <name>ATP</name>
        <dbReference type="ChEBI" id="CHEBI:30616"/>
    </ligand>
</feature>
<evidence type="ECO:0000256" key="2">
    <source>
        <dbReference type="ARBA" id="ARBA00022980"/>
    </source>
</evidence>
<dbReference type="InterPro" id="IPR051343">
    <property type="entry name" value="G-type_lectin_kinases/EP1-like"/>
</dbReference>
<proteinExistence type="predicted"/>
<keyword evidence="1" id="KW-0732">Signal</keyword>
<accession>A0A7J7H8D4</accession>
<evidence type="ECO:0000256" key="1">
    <source>
        <dbReference type="ARBA" id="ARBA00022729"/>
    </source>
</evidence>
<dbReference type="EMBL" id="JACBKZ010000006">
    <property type="protein sequence ID" value="KAF5949203.1"/>
    <property type="molecule type" value="Genomic_DNA"/>
</dbReference>
<dbReference type="InterPro" id="IPR020568">
    <property type="entry name" value="Ribosomal_Su5_D2-typ_SF"/>
</dbReference>
<evidence type="ECO:0000256" key="4">
    <source>
        <dbReference type="PROSITE-ProRule" id="PRU10141"/>
    </source>
</evidence>
<dbReference type="PANTHER" id="PTHR47976">
    <property type="entry name" value="G-TYPE LECTIN S-RECEPTOR-LIKE SERINE/THREONINE-PROTEIN KINASE SD2-5"/>
    <property type="match status" value="1"/>
</dbReference>
<dbReference type="InterPro" id="IPR011009">
    <property type="entry name" value="Kinase-like_dom_sf"/>
</dbReference>
<keyword evidence="3" id="KW-0687">Ribonucleoprotein</keyword>
<dbReference type="GO" id="GO:0003735">
    <property type="term" value="F:structural constituent of ribosome"/>
    <property type="evidence" value="ECO:0007669"/>
    <property type="project" value="InterPro"/>
</dbReference>
<protein>
    <recommendedName>
        <fullName evidence="6">Serine-threonine/tyrosine-protein kinase catalytic domain-containing protein</fullName>
    </recommendedName>
</protein>
<evidence type="ECO:0000259" key="6">
    <source>
        <dbReference type="Pfam" id="PF07714"/>
    </source>
</evidence>
<dbReference type="GO" id="GO:0006412">
    <property type="term" value="P:translation"/>
    <property type="evidence" value="ECO:0007669"/>
    <property type="project" value="InterPro"/>
</dbReference>
<dbReference type="Gene3D" id="3.30.230.10">
    <property type="match status" value="1"/>
</dbReference>
<dbReference type="PROSITE" id="PS00107">
    <property type="entry name" value="PROTEIN_KINASE_ATP"/>
    <property type="match status" value="1"/>
</dbReference>
<dbReference type="SUPFAM" id="SSF56112">
    <property type="entry name" value="Protein kinase-like (PK-like)"/>
    <property type="match status" value="1"/>
</dbReference>
<keyword evidence="4" id="KW-0067">ATP-binding</keyword>
<dbReference type="PANTHER" id="PTHR47976:SF30">
    <property type="entry name" value="RECEPTOR-LIKE SERINE_THREONINE-PROTEIN KINASE"/>
    <property type="match status" value="1"/>
</dbReference>
<dbReference type="InterPro" id="IPR000754">
    <property type="entry name" value="Ribosomal_uS9"/>
</dbReference>
<dbReference type="Gene3D" id="3.30.200.20">
    <property type="entry name" value="Phosphorylase Kinase, domain 1"/>
    <property type="match status" value="1"/>
</dbReference>
<dbReference type="Gene3D" id="1.10.510.10">
    <property type="entry name" value="Transferase(Phosphotransferase) domain 1"/>
    <property type="match status" value="1"/>
</dbReference>
<dbReference type="GO" id="GO:1990904">
    <property type="term" value="C:ribonucleoprotein complex"/>
    <property type="evidence" value="ECO:0007669"/>
    <property type="project" value="UniProtKB-KW"/>
</dbReference>
<dbReference type="Pfam" id="PF00380">
    <property type="entry name" value="Ribosomal_S9"/>
    <property type="match status" value="1"/>
</dbReference>
<name>A0A7J7H8D4_CAMSI</name>
<sequence length="761" mass="84558">MTCNFNDKLGEGGFGSVFEGKLSDGTKIAVKRLNGFDHVKKSFLAEVETIGSIHHVNLPEEDMHLLSLFKRKAEEEQLLNIVDKYNDDKQIHREEVVKTMRVAVWCLQSDFSRRPSMSVVVKVLEGSVEVENNLDYNFTTPVVQRAIRVAGNEEDAVGKSVFGMNFTELGNLVLFDQNNATVWQSFDHPTDSLLGQTLFCGQKLTSNKSASNLTPSLFSFDVQDYYEMVVAYVESNPPLPYFKSYVGVKYVKFEKESFLGRKIPFASSWLPRFIRLDHDGHLKAYQWDEWNWNWNWNVTADLMTSDIGDCSYPMKQESEDFDELFVDQVPGMPTIFSYEELRAMTSNFNDKLEKGGFGRPSMSVVVKVLKGSVDVQSNLDYNFTTPVAPRPITVAGHQGDAIGLPISLAMAALPVESVQCFSRKKTVVVVTYCKHGRGLIKINGCLVDLVEPEILRYKAYEPNLLLYRQRFADVDMRIRVKGGGHTSQIYAIRGARRCRAVATPPRSTPSEALAVVSKPDGRVVVLGAGEEKAEVLPHSRTLVSYSFILDSDIYGDNLGLAEITSASRPRHVAPRLTHRRHLGHVLEFSIPVDVHLRLAGENDSIMPDENLMSFPVVAFIECGLSSSPAPKGLSQVLFPQQGLEEATRSASAQAESSFASELHLDLQVGTSRRPREEEKQFSPSATTPPTASSSQPDKGSTSDPAEQPSTSAPCLIPPSQRQRCRRTIIPAEMGRKKAVVEDLLADIPDTVNAQSARPSLN</sequence>
<dbReference type="SUPFAM" id="SSF51110">
    <property type="entry name" value="alpha-D-mannose-specific plant lectins"/>
    <property type="match status" value="1"/>
</dbReference>
<keyword evidence="4" id="KW-0547">Nucleotide-binding</keyword>
<dbReference type="AlphaFoldDB" id="A0A7J7H8D4"/>
<dbReference type="GO" id="GO:0004672">
    <property type="term" value="F:protein kinase activity"/>
    <property type="evidence" value="ECO:0007669"/>
    <property type="project" value="InterPro"/>
</dbReference>
<keyword evidence="8" id="KW-1185">Reference proteome</keyword>
<evidence type="ECO:0000313" key="8">
    <source>
        <dbReference type="Proteomes" id="UP000593564"/>
    </source>
</evidence>
<dbReference type="GO" id="GO:0005840">
    <property type="term" value="C:ribosome"/>
    <property type="evidence" value="ECO:0007669"/>
    <property type="project" value="UniProtKB-KW"/>
</dbReference>
<dbReference type="InterPro" id="IPR014721">
    <property type="entry name" value="Ribsml_uS5_D2-typ_fold_subgr"/>
</dbReference>
<dbReference type="SUPFAM" id="SSF54211">
    <property type="entry name" value="Ribosomal protein S5 domain 2-like"/>
    <property type="match status" value="1"/>
</dbReference>
<comment type="caution">
    <text evidence="7">The sequence shown here is derived from an EMBL/GenBank/DDBJ whole genome shotgun (WGS) entry which is preliminary data.</text>
</comment>
<dbReference type="InterPro" id="IPR036426">
    <property type="entry name" value="Bulb-type_lectin_dom_sf"/>
</dbReference>
<dbReference type="InterPro" id="IPR001245">
    <property type="entry name" value="Ser-Thr/Tyr_kinase_cat_dom"/>
</dbReference>
<dbReference type="InterPro" id="IPR017441">
    <property type="entry name" value="Protein_kinase_ATP_BS"/>
</dbReference>
<feature type="compositionally biased region" description="Low complexity" evidence="5">
    <location>
        <begin position="682"/>
        <end position="694"/>
    </location>
</feature>
<dbReference type="Proteomes" id="UP000593564">
    <property type="component" value="Unassembled WGS sequence"/>
</dbReference>
<evidence type="ECO:0000313" key="7">
    <source>
        <dbReference type="EMBL" id="KAF5949203.1"/>
    </source>
</evidence>
<feature type="region of interest" description="Disordered" evidence="5">
    <location>
        <begin position="669"/>
        <end position="736"/>
    </location>
</feature>
<dbReference type="GO" id="GO:0005524">
    <property type="term" value="F:ATP binding"/>
    <property type="evidence" value="ECO:0007669"/>
    <property type="project" value="UniProtKB-UniRule"/>
</dbReference>
<keyword evidence="2" id="KW-0689">Ribosomal protein</keyword>
<dbReference type="Pfam" id="PF07714">
    <property type="entry name" value="PK_Tyr_Ser-Thr"/>
    <property type="match status" value="1"/>
</dbReference>
<evidence type="ECO:0000256" key="3">
    <source>
        <dbReference type="ARBA" id="ARBA00023274"/>
    </source>
</evidence>
<feature type="compositionally biased region" description="Polar residues" evidence="5">
    <location>
        <begin position="695"/>
        <end position="712"/>
    </location>
</feature>